<protein>
    <recommendedName>
        <fullName evidence="3">Glycosyl transferase family 1 domain-containing protein</fullName>
    </recommendedName>
</protein>
<gene>
    <name evidence="1" type="ORF">THSYN_01220</name>
</gene>
<evidence type="ECO:0000313" key="1">
    <source>
        <dbReference type="EMBL" id="AUB79712.1"/>
    </source>
</evidence>
<dbReference type="OrthoDB" id="9775208at2"/>
<keyword evidence="2" id="KW-1185">Reference proteome</keyword>
<accession>A0A2K8U2A8</accession>
<proteinExistence type="predicted"/>
<name>A0A2K8U2A8_9GAMM</name>
<sequence length="424" mass="47366">MIVVFEPTLRGSGHSVLNAGILITLRQVFPSTPIAFFGDASHLENVRAHLPIDVASTVAFRPVSFELPLVEKYRRKQVEALVSELFRETFQAHAFVYLLTTSFYRFLVPLLVRIAAVLAPDTRVITHFMLHGTNRDELQHRSRNPLVRRWDVQSAIQRVNPSEVKFLVLDAATIPAWSDISPQLEPMLLALDIAIMPGESLRSGIRSSSSTPLKFGLLGQATEAKGFFAFRNLAERVEERTPGMAEFHLVGRLSSALARIDTGPLKLHSEKAQERDRPAAQMDRHSYMAKIATLDYVCLLYTGDYYDSGASGVFYDAVNLARPIIALPTRFIEDAFARFGNIGFLCRTASDVDEVVRRILHGDYAKVYPAQVRALQTARQYWLPDAVAARFKASLEQACPELVKALRATATDIRFEPVARAAPK</sequence>
<dbReference type="EMBL" id="CP020370">
    <property type="protein sequence ID" value="AUB79712.1"/>
    <property type="molecule type" value="Genomic_DNA"/>
</dbReference>
<dbReference type="Proteomes" id="UP000232638">
    <property type="component" value="Chromosome"/>
</dbReference>
<evidence type="ECO:0008006" key="3">
    <source>
        <dbReference type="Google" id="ProtNLM"/>
    </source>
</evidence>
<dbReference type="RefSeq" id="WP_100917530.1">
    <property type="nucleotide sequence ID" value="NZ_CP020370.1"/>
</dbReference>
<reference evidence="1 2" key="1">
    <citation type="submission" date="2017-03" db="EMBL/GenBank/DDBJ databases">
        <title>Complete genome sequence of Candidatus 'Thiodictyon syntrophicum' sp. nov. strain Cad16T, a photolithoautotroph purple sulfur bacterium isolated from an alpine meromictic lake.</title>
        <authorList>
            <person name="Luedin S.M."/>
            <person name="Pothier J.F."/>
            <person name="Danza F."/>
            <person name="Storelli N."/>
            <person name="Wittwer M."/>
            <person name="Tonolla M."/>
        </authorList>
    </citation>
    <scope>NUCLEOTIDE SEQUENCE [LARGE SCALE GENOMIC DNA]</scope>
    <source>
        <strain evidence="1 2">Cad16T</strain>
    </source>
</reference>
<organism evidence="1 2">
    <name type="scientific">Candidatus Thiodictyon syntrophicum</name>
    <dbReference type="NCBI Taxonomy" id="1166950"/>
    <lineage>
        <taxon>Bacteria</taxon>
        <taxon>Pseudomonadati</taxon>
        <taxon>Pseudomonadota</taxon>
        <taxon>Gammaproteobacteria</taxon>
        <taxon>Chromatiales</taxon>
        <taxon>Chromatiaceae</taxon>
        <taxon>Thiodictyon</taxon>
    </lineage>
</organism>
<dbReference type="AlphaFoldDB" id="A0A2K8U2A8"/>
<dbReference type="KEGG" id="tsy:THSYN_01220"/>
<evidence type="ECO:0000313" key="2">
    <source>
        <dbReference type="Proteomes" id="UP000232638"/>
    </source>
</evidence>